<feature type="region of interest" description="Disordered" evidence="1">
    <location>
        <begin position="985"/>
        <end position="1011"/>
    </location>
</feature>
<dbReference type="InterPro" id="IPR011990">
    <property type="entry name" value="TPR-like_helical_dom_sf"/>
</dbReference>
<gene>
    <name evidence="2" type="ORF">IPV69_13405</name>
</gene>
<accession>A0A7M2WPF5</accession>
<dbReference type="EMBL" id="CP063458">
    <property type="protein sequence ID" value="QOV87289.1"/>
    <property type="molecule type" value="Genomic_DNA"/>
</dbReference>
<evidence type="ECO:0000313" key="3">
    <source>
        <dbReference type="Proteomes" id="UP000593765"/>
    </source>
</evidence>
<keyword evidence="3" id="KW-1185">Reference proteome</keyword>
<proteinExistence type="predicted"/>
<name>A0A7M2WPF5_9BACT</name>
<dbReference type="Proteomes" id="UP000593765">
    <property type="component" value="Chromosome"/>
</dbReference>
<organism evidence="2 3">
    <name type="scientific">Humisphaera borealis</name>
    <dbReference type="NCBI Taxonomy" id="2807512"/>
    <lineage>
        <taxon>Bacteria</taxon>
        <taxon>Pseudomonadati</taxon>
        <taxon>Planctomycetota</taxon>
        <taxon>Phycisphaerae</taxon>
        <taxon>Tepidisphaerales</taxon>
        <taxon>Tepidisphaeraceae</taxon>
        <taxon>Humisphaera</taxon>
    </lineage>
</organism>
<dbReference type="AlphaFoldDB" id="A0A7M2WPF5"/>
<evidence type="ECO:0000313" key="2">
    <source>
        <dbReference type="EMBL" id="QOV87289.1"/>
    </source>
</evidence>
<reference evidence="2 3" key="1">
    <citation type="submission" date="2020-10" db="EMBL/GenBank/DDBJ databases">
        <title>Wide distribution of Phycisphaera-like planctomycetes from WD2101 soil group in peatlands and genome analysis of the first cultivated representative.</title>
        <authorList>
            <person name="Dedysh S.N."/>
            <person name="Beletsky A.V."/>
            <person name="Ivanova A."/>
            <person name="Kulichevskaya I.S."/>
            <person name="Suzina N.E."/>
            <person name="Philippov D.A."/>
            <person name="Rakitin A.L."/>
            <person name="Mardanov A.V."/>
            <person name="Ravin N.V."/>
        </authorList>
    </citation>
    <scope>NUCLEOTIDE SEQUENCE [LARGE SCALE GENOMIC DNA]</scope>
    <source>
        <strain evidence="2 3">M1803</strain>
    </source>
</reference>
<feature type="compositionally biased region" description="Low complexity" evidence="1">
    <location>
        <begin position="995"/>
        <end position="1011"/>
    </location>
</feature>
<protein>
    <recommendedName>
        <fullName evidence="4">Tetratricopeptide repeat protein</fullName>
    </recommendedName>
</protein>
<dbReference type="KEGG" id="hbs:IPV69_13405"/>
<evidence type="ECO:0000256" key="1">
    <source>
        <dbReference type="SAM" id="MobiDB-lite"/>
    </source>
</evidence>
<dbReference type="Gene3D" id="1.25.40.10">
    <property type="entry name" value="Tetratricopeptide repeat domain"/>
    <property type="match status" value="1"/>
</dbReference>
<evidence type="ECO:0008006" key="4">
    <source>
        <dbReference type="Google" id="ProtNLM"/>
    </source>
</evidence>
<dbReference type="RefSeq" id="WP_206290186.1">
    <property type="nucleotide sequence ID" value="NZ_CP063458.1"/>
</dbReference>
<sequence length="1011" mass="109239">MSASQKPVVLTMGGGSLKLAVAAALTVASLTTGVLGQARTPAAPPAVGAPATPAGAQGLDALSEETVMNELAGRGINSLLTRLFDEKKVPQADRDAFKALQALRELGAAPAMGNARRIYLLRQSVDGLDKLVPKLNDLNVLNNYAATLIAKGIEPDVDTLDYWGDNSSTQARIRPAARVAVQMLKKVSETAFAQAKALENQIKSPNDPKIDLWEKLEAQANQAKYVGALSAYYEVVSIDASGNNKAAWDERKKIADEAIKFLTDFDTPDSGVGPMVKMRIAKLQMGKGDYDAALKNFQLIIDKKMIADKKTVDMAPAPSEFQQNDARYFSAVARVLAKKPADAEKAANDLEAWQKSTLIPSIDGGAREGAQKMVGAQMTMLRYRIASAKAEAAPAGPARDKLNQAADTILTKLGDDFPQFQTLITELLVTRLPENADLKAQGAPVLQALITRGDGERNKPEGTPYDKKVLLRGLEAARVMADKKPGPGGANPEAIETAKLLIPLFQQKEGQAVEAANGFLDYGTDKLYAGKPNAAAAVDQAAYIAFTQYQKAPQDPAVRKLYERALDVAANPPFNRKEAFYPYANWLRVMGSPDKAISFYRKIPKGDKLEFNARYYEMVCTKMLLDQTKDAALRSQRMRDLSTMINQIIPLAQAAITSAASPELAATFKFRMMYATSEGAELALQQKQPKQAIALLQGFEEKIKGVANEEALKNKAMFIRANALINDGQIDQAIAQVQQLAGRPETAEFAIGMVGEILTRLTASFDTAKGAGDKDQMAKDAANKAKLTGFLVPWAANHKDPKIKAKVPEFTLYDANTKREAGQLLPDGPEKNKVNDEALAVYKKLKELPAMKDNSSVDFGIATCEYEKKNYEGASSAFGTLIRDGKLGGANIIEANLAGGDSVVKDNPVFWEANLKWIRSNLEIAKKPEFPNATKIKEGAERVVKDMFINYKDRTGGDKWRDDWVSLRKEVLPGWEPGVVVAPATLPASQPADGTATPAPAAPTATPAAAQ</sequence>